<evidence type="ECO:0000313" key="2">
    <source>
        <dbReference type="EMBL" id="KHK99470.1"/>
    </source>
</evidence>
<organism evidence="2 3">
    <name type="scientific">Microbacterium mangrovi</name>
    <dbReference type="NCBI Taxonomy" id="1348253"/>
    <lineage>
        <taxon>Bacteria</taxon>
        <taxon>Bacillati</taxon>
        <taxon>Actinomycetota</taxon>
        <taxon>Actinomycetes</taxon>
        <taxon>Micrococcales</taxon>
        <taxon>Microbacteriaceae</taxon>
        <taxon>Microbacterium</taxon>
    </lineage>
</organism>
<feature type="transmembrane region" description="Helical" evidence="1">
    <location>
        <begin position="201"/>
        <end position="222"/>
    </location>
</feature>
<comment type="caution">
    <text evidence="2">The sequence shown here is derived from an EMBL/GenBank/DDBJ whole genome shotgun (WGS) entry which is preliminary data.</text>
</comment>
<evidence type="ECO:0000313" key="3">
    <source>
        <dbReference type="Proteomes" id="UP000031030"/>
    </source>
</evidence>
<name>A0A0B2A8N7_9MICO</name>
<dbReference type="AlphaFoldDB" id="A0A0B2A8N7"/>
<sequence length="507" mass="54024">MTEGARSTRWWILYAVIAVVAFGSRLAMMLRGGGLDSVGKYDDGVYYAAAAAFVHGRMPYADFFFIQPPGVVLAGAPFAWFGSATTDATGFAVAHVAFMIVGSVNAVLVAVILRRFGFVAAAVGGLGYAISFVTVFTERSILLEPFGTLGILVALLVLSRPAWRARTPWLLAAGAALGMAAGFKIWYVVPALIIIAWSRRGWWRMLLGAIIGGCLIYLPFFLRDPGAAVQQIILDQLGRADASLPPLQRLGLILGDFTIPPSLAHHGLTPLRLTAVLAVIALAATILAATVRGARLYVVLLIANLTILLTAPSFFLHYTALTSPMLALVFGVAVGRFVELVPIRGVGVAAAVAMMAVVAALNVPIVWAGYGDKIPMAALTAKAHQVKGCVLSDDPTILAATSMLTRNLEQGCPLIVDITGLTYGPDREVKADGTVVPRWLNERYQAHLVRYFTSEPAVILGRPGTALSKKSYLEITKGTILHHQPGIVRATPDGVKLHAEIVLVKMP</sequence>
<protein>
    <recommendedName>
        <fullName evidence="4">Glycosyltransferase RgtA/B/C/D-like domain-containing protein</fullName>
    </recommendedName>
</protein>
<feature type="transmembrane region" description="Helical" evidence="1">
    <location>
        <begin position="88"/>
        <end position="112"/>
    </location>
</feature>
<feature type="transmembrane region" description="Helical" evidence="1">
    <location>
        <begin position="169"/>
        <end position="189"/>
    </location>
</feature>
<feature type="transmembrane region" description="Helical" evidence="1">
    <location>
        <begin position="63"/>
        <end position="81"/>
    </location>
</feature>
<keyword evidence="1" id="KW-0812">Transmembrane</keyword>
<keyword evidence="1" id="KW-0472">Membrane</keyword>
<reference evidence="2 3" key="1">
    <citation type="submission" date="2014-11" db="EMBL/GenBank/DDBJ databases">
        <title>Genome sequence of Microbacterium mangrovi MUSC 115(T).</title>
        <authorList>
            <person name="Lee L.-H."/>
        </authorList>
    </citation>
    <scope>NUCLEOTIDE SEQUENCE [LARGE SCALE GENOMIC DNA]</scope>
    <source>
        <strain evidence="2 3">MUSC 115</strain>
    </source>
</reference>
<accession>A0A0B2A8N7</accession>
<feature type="transmembrane region" description="Helical" evidence="1">
    <location>
        <begin position="271"/>
        <end position="289"/>
    </location>
</feature>
<dbReference type="EMBL" id="JTDK01000002">
    <property type="protein sequence ID" value="KHK99470.1"/>
    <property type="molecule type" value="Genomic_DNA"/>
</dbReference>
<dbReference type="RefSeq" id="WP_039395252.1">
    <property type="nucleotide sequence ID" value="NZ_JTDK01000002.1"/>
</dbReference>
<evidence type="ECO:0000256" key="1">
    <source>
        <dbReference type="SAM" id="Phobius"/>
    </source>
</evidence>
<feature type="transmembrane region" description="Helical" evidence="1">
    <location>
        <begin position="345"/>
        <end position="370"/>
    </location>
</feature>
<evidence type="ECO:0008006" key="4">
    <source>
        <dbReference type="Google" id="ProtNLM"/>
    </source>
</evidence>
<dbReference type="Proteomes" id="UP000031030">
    <property type="component" value="Unassembled WGS sequence"/>
</dbReference>
<feature type="transmembrane region" description="Helical" evidence="1">
    <location>
        <begin position="143"/>
        <end position="163"/>
    </location>
</feature>
<dbReference type="STRING" id="1348253.LK09_02145"/>
<feature type="transmembrane region" description="Helical" evidence="1">
    <location>
        <begin position="296"/>
        <end position="315"/>
    </location>
</feature>
<gene>
    <name evidence="2" type="ORF">LK09_02145</name>
</gene>
<keyword evidence="3" id="KW-1185">Reference proteome</keyword>
<feature type="transmembrane region" description="Helical" evidence="1">
    <location>
        <begin position="12"/>
        <end position="30"/>
    </location>
</feature>
<feature type="transmembrane region" description="Helical" evidence="1">
    <location>
        <begin position="321"/>
        <end position="338"/>
    </location>
</feature>
<dbReference type="OrthoDB" id="5485682at2"/>
<keyword evidence="1" id="KW-1133">Transmembrane helix</keyword>
<proteinExistence type="predicted"/>
<feature type="transmembrane region" description="Helical" evidence="1">
    <location>
        <begin position="118"/>
        <end position="136"/>
    </location>
</feature>